<evidence type="ECO:0000313" key="3">
    <source>
        <dbReference type="Proteomes" id="UP000608662"/>
    </source>
</evidence>
<dbReference type="AlphaFoldDB" id="A0A847U7A2"/>
<evidence type="ECO:0000256" key="1">
    <source>
        <dbReference type="SAM" id="Phobius"/>
    </source>
</evidence>
<gene>
    <name evidence="2" type="ORF">GOC74_04535</name>
</gene>
<feature type="transmembrane region" description="Helical" evidence="1">
    <location>
        <begin position="155"/>
        <end position="178"/>
    </location>
</feature>
<keyword evidence="1" id="KW-0472">Membrane</keyword>
<reference evidence="2" key="1">
    <citation type="submission" date="2019-12" db="EMBL/GenBank/DDBJ databases">
        <title>Whole-genome sequence of Halomicrobium mukohataei pws1.</title>
        <authorList>
            <person name="Verma D.K."/>
            <person name="Gopal K."/>
            <person name="Prasad E.S."/>
        </authorList>
    </citation>
    <scope>NUCLEOTIDE SEQUENCE</scope>
    <source>
        <strain evidence="2">Pws1</strain>
    </source>
</reference>
<feature type="transmembrane region" description="Helical" evidence="1">
    <location>
        <begin position="185"/>
        <end position="203"/>
    </location>
</feature>
<dbReference type="GO" id="GO:0140359">
    <property type="term" value="F:ABC-type transporter activity"/>
    <property type="evidence" value="ECO:0007669"/>
    <property type="project" value="InterPro"/>
</dbReference>
<feature type="transmembrane region" description="Helical" evidence="1">
    <location>
        <begin position="12"/>
        <end position="33"/>
    </location>
</feature>
<feature type="transmembrane region" description="Helical" evidence="1">
    <location>
        <begin position="63"/>
        <end position="89"/>
    </location>
</feature>
<sequence length="298" mass="32192">MGAITRLEGRRLLTSKSILVALAFVVFSTWRVAGNVNPIDGTDGGRGTYFMILNKPETLDGSYAVYGFVSTAWHVNSLVFLIPVVGLLIGYPTIVNPRTDGQLQTLLAFPCPRAEMLAGMYLGRAGVFVLGLVVALGVGWIGIVTHFETASVWRFLIFATVTLVYGVVWTSIGIALSASFSTDRHVATAVVVFVLVTVFNWHGRLLDVVGLSPEGFVLDPQQAYLTLVAAPYDDMVPKLHQIAAGDIDGFSTAFLSTSEVTANPPVAFTWPVAVGVLLIWIVTPLLYTHSRIANLELH</sequence>
<dbReference type="PANTHER" id="PTHR43471:SF1">
    <property type="entry name" value="ABC TRANSPORTER PERMEASE PROTEIN NOSY-RELATED"/>
    <property type="match status" value="1"/>
</dbReference>
<keyword evidence="1" id="KW-1133">Transmembrane helix</keyword>
<comment type="caution">
    <text evidence="2">The sequence shown here is derived from an EMBL/GenBank/DDBJ whole genome shotgun (WGS) entry which is preliminary data.</text>
</comment>
<dbReference type="GO" id="GO:0005886">
    <property type="term" value="C:plasma membrane"/>
    <property type="evidence" value="ECO:0007669"/>
    <property type="project" value="UniProtKB-SubCell"/>
</dbReference>
<keyword evidence="1" id="KW-0812">Transmembrane</keyword>
<accession>A0A847U7A2</accession>
<feature type="transmembrane region" description="Helical" evidence="1">
    <location>
        <begin position="268"/>
        <end position="287"/>
    </location>
</feature>
<evidence type="ECO:0000313" key="2">
    <source>
        <dbReference type="EMBL" id="NLV09195.1"/>
    </source>
</evidence>
<organism evidence="2 3">
    <name type="scientific">Halomicrobium mukohataei</name>
    <dbReference type="NCBI Taxonomy" id="57705"/>
    <lineage>
        <taxon>Archaea</taxon>
        <taxon>Methanobacteriati</taxon>
        <taxon>Methanobacteriota</taxon>
        <taxon>Stenosarchaea group</taxon>
        <taxon>Halobacteria</taxon>
        <taxon>Halobacteriales</taxon>
        <taxon>Haloarculaceae</taxon>
        <taxon>Halomicrobium</taxon>
    </lineage>
</organism>
<name>A0A847U7A2_9EURY</name>
<dbReference type="PANTHER" id="PTHR43471">
    <property type="entry name" value="ABC TRANSPORTER PERMEASE"/>
    <property type="match status" value="1"/>
</dbReference>
<dbReference type="EMBL" id="WOYG01000001">
    <property type="protein sequence ID" value="NLV09195.1"/>
    <property type="molecule type" value="Genomic_DNA"/>
</dbReference>
<dbReference type="Pfam" id="PF12679">
    <property type="entry name" value="ABC2_membrane_2"/>
    <property type="match status" value="1"/>
</dbReference>
<dbReference type="Proteomes" id="UP000608662">
    <property type="component" value="Unassembled WGS sequence"/>
</dbReference>
<feature type="transmembrane region" description="Helical" evidence="1">
    <location>
        <begin position="121"/>
        <end position="143"/>
    </location>
</feature>
<protein>
    <submittedName>
        <fullName evidence="2">ABC transporter permease subunit</fullName>
    </submittedName>
</protein>
<proteinExistence type="predicted"/>